<name>A0A895XLW7_9ACTN</name>
<dbReference type="EMBL" id="CP070496">
    <property type="protein sequence ID" value="QSB06681.1"/>
    <property type="molecule type" value="Genomic_DNA"/>
</dbReference>
<dbReference type="SMART" id="SM00382">
    <property type="entry name" value="AAA"/>
    <property type="match status" value="1"/>
</dbReference>
<dbReference type="Gene3D" id="3.40.50.300">
    <property type="entry name" value="P-loop containing nucleotide triphosphate hydrolases"/>
    <property type="match status" value="1"/>
</dbReference>
<dbReference type="InterPro" id="IPR036640">
    <property type="entry name" value="ABC1_TM_sf"/>
</dbReference>
<protein>
    <submittedName>
        <fullName evidence="10">ABC transporter ATP-binding protein</fullName>
    </submittedName>
</protein>
<dbReference type="Pfam" id="PF00005">
    <property type="entry name" value="ABC_tran"/>
    <property type="match status" value="1"/>
</dbReference>
<dbReference type="KEGG" id="nav:JQS30_07245"/>
<evidence type="ECO:0000256" key="4">
    <source>
        <dbReference type="ARBA" id="ARBA00022840"/>
    </source>
</evidence>
<dbReference type="InterPro" id="IPR003439">
    <property type="entry name" value="ABC_transporter-like_ATP-bd"/>
</dbReference>
<gene>
    <name evidence="10" type="ORF">JQS30_07245</name>
</gene>
<dbReference type="AlphaFoldDB" id="A0A895XLW7"/>
<feature type="transmembrane region" description="Helical" evidence="7">
    <location>
        <begin position="247"/>
        <end position="265"/>
    </location>
</feature>
<evidence type="ECO:0000259" key="9">
    <source>
        <dbReference type="PROSITE" id="PS50929"/>
    </source>
</evidence>
<organism evidence="10 11">
    <name type="scientific">Natronoglycomyces albus</name>
    <dbReference type="NCBI Taxonomy" id="2811108"/>
    <lineage>
        <taxon>Bacteria</taxon>
        <taxon>Bacillati</taxon>
        <taxon>Actinomycetota</taxon>
        <taxon>Actinomycetes</taxon>
        <taxon>Glycomycetales</taxon>
        <taxon>Glycomycetaceae</taxon>
        <taxon>Natronoglycomyces</taxon>
    </lineage>
</organism>
<evidence type="ECO:0000259" key="8">
    <source>
        <dbReference type="PROSITE" id="PS50893"/>
    </source>
</evidence>
<evidence type="ECO:0000313" key="10">
    <source>
        <dbReference type="EMBL" id="QSB06681.1"/>
    </source>
</evidence>
<evidence type="ECO:0000256" key="3">
    <source>
        <dbReference type="ARBA" id="ARBA00022741"/>
    </source>
</evidence>
<dbReference type="PANTHER" id="PTHR24221">
    <property type="entry name" value="ATP-BINDING CASSETTE SUB-FAMILY B"/>
    <property type="match status" value="1"/>
</dbReference>
<dbReference type="GO" id="GO:0005886">
    <property type="term" value="C:plasma membrane"/>
    <property type="evidence" value="ECO:0007669"/>
    <property type="project" value="UniProtKB-SubCell"/>
</dbReference>
<dbReference type="GO" id="GO:0005524">
    <property type="term" value="F:ATP binding"/>
    <property type="evidence" value="ECO:0007669"/>
    <property type="project" value="UniProtKB-KW"/>
</dbReference>
<keyword evidence="5 7" id="KW-1133">Transmembrane helix</keyword>
<dbReference type="Pfam" id="PF00664">
    <property type="entry name" value="ABC_membrane"/>
    <property type="match status" value="1"/>
</dbReference>
<dbReference type="PROSITE" id="PS50893">
    <property type="entry name" value="ABC_TRANSPORTER_2"/>
    <property type="match status" value="1"/>
</dbReference>
<dbReference type="Proteomes" id="UP000662939">
    <property type="component" value="Chromosome"/>
</dbReference>
<dbReference type="InterPro" id="IPR003593">
    <property type="entry name" value="AAA+_ATPase"/>
</dbReference>
<comment type="subcellular location">
    <subcellularLocation>
        <location evidence="1">Cell membrane</location>
        <topology evidence="1">Multi-pass membrane protein</topology>
    </subcellularLocation>
</comment>
<accession>A0A895XLW7</accession>
<sequence length="575" mass="61493">MSTDWRALSHLLRRIRTPLIIGLSLEVIASLCLLTPLVVAVFTVSHLAGGKPLTDPVWPLGLAAAAVIIGGIARSASTLVLHRADNRLQLHIRRDLLTNVRHSPLETVDRAGGSRIKQIVTDHVDALHHVIAHAIGNALSALVLVLAGLALLIWVAPLATVALAPLIAAVVLSRRQRRGMGPHMREYQAASHDLDRASVEFVQGITALKVFHYSETGLSRFRSAAQRWATFVESWARRVTPSMTAQQVLLSPIAVAAFASITLLLPQNQAATTLLAAMVLIPAMMSPLWSLAFALWDITTGADAARTIEETLRECPSPTEGNAAASTLSWPSGPVSLHASAVSVRLGERDILRDINLTCPATATTVITGPSGAGKTLLLEVLTGLRPTHTGIVSINETPLTSLQPQLNDHVSALWQRPRILRGTVAENIALGRPGTDIEACQRVAREADIHDRLQALPQGYDTMLGEGIDLSGGELQRLCLARALLAEPTLIVLDEPTASIDRESAWAIDKALRNLANRCTVIRVDHRLDVVMSADHVIVIDEGRVAEAGKPDQLAAGNGTLASLIDSQTAVTTA</sequence>
<reference evidence="10" key="1">
    <citation type="submission" date="2021-02" db="EMBL/GenBank/DDBJ databases">
        <title>Natronoglycomyces albus gen. nov., sp. nov, a haloalkaliphilic actinobacterium from a soda solonchak soil.</title>
        <authorList>
            <person name="Sorokin D.Y."/>
            <person name="Khijniak T.V."/>
            <person name="Zakharycheva A.P."/>
            <person name="Boueva O.V."/>
            <person name="Ariskina E.V."/>
            <person name="Hahnke R.L."/>
            <person name="Bunk B."/>
            <person name="Sproer C."/>
            <person name="Schumann P."/>
            <person name="Evtushenko L.I."/>
            <person name="Kublanov I.V."/>
        </authorList>
    </citation>
    <scope>NUCLEOTIDE SEQUENCE</scope>
    <source>
        <strain evidence="10">DSM 106290</strain>
    </source>
</reference>
<dbReference type="GO" id="GO:0140359">
    <property type="term" value="F:ABC-type transporter activity"/>
    <property type="evidence" value="ECO:0007669"/>
    <property type="project" value="InterPro"/>
</dbReference>
<dbReference type="GO" id="GO:0016887">
    <property type="term" value="F:ATP hydrolysis activity"/>
    <property type="evidence" value="ECO:0007669"/>
    <property type="project" value="InterPro"/>
</dbReference>
<dbReference type="Gene3D" id="1.20.1560.10">
    <property type="entry name" value="ABC transporter type 1, transmembrane domain"/>
    <property type="match status" value="1"/>
</dbReference>
<dbReference type="PROSITE" id="PS00211">
    <property type="entry name" value="ABC_TRANSPORTER_1"/>
    <property type="match status" value="1"/>
</dbReference>
<keyword evidence="3" id="KW-0547">Nucleotide-binding</keyword>
<feature type="domain" description="ABC transporter" evidence="8">
    <location>
        <begin position="337"/>
        <end position="568"/>
    </location>
</feature>
<proteinExistence type="predicted"/>
<evidence type="ECO:0000256" key="7">
    <source>
        <dbReference type="SAM" id="Phobius"/>
    </source>
</evidence>
<dbReference type="RefSeq" id="WP_213172692.1">
    <property type="nucleotide sequence ID" value="NZ_CP070496.1"/>
</dbReference>
<feature type="transmembrane region" description="Helical" evidence="7">
    <location>
        <begin position="151"/>
        <end position="172"/>
    </location>
</feature>
<dbReference type="InterPro" id="IPR011527">
    <property type="entry name" value="ABC1_TM_dom"/>
</dbReference>
<dbReference type="SUPFAM" id="SSF52540">
    <property type="entry name" value="P-loop containing nucleoside triphosphate hydrolases"/>
    <property type="match status" value="1"/>
</dbReference>
<evidence type="ECO:0000256" key="1">
    <source>
        <dbReference type="ARBA" id="ARBA00004651"/>
    </source>
</evidence>
<feature type="transmembrane region" description="Helical" evidence="7">
    <location>
        <begin position="57"/>
        <end position="81"/>
    </location>
</feature>
<evidence type="ECO:0000256" key="5">
    <source>
        <dbReference type="ARBA" id="ARBA00022989"/>
    </source>
</evidence>
<keyword evidence="11" id="KW-1185">Reference proteome</keyword>
<keyword evidence="4 10" id="KW-0067">ATP-binding</keyword>
<dbReference type="SUPFAM" id="SSF90123">
    <property type="entry name" value="ABC transporter transmembrane region"/>
    <property type="match status" value="1"/>
</dbReference>
<evidence type="ECO:0000313" key="11">
    <source>
        <dbReference type="Proteomes" id="UP000662939"/>
    </source>
</evidence>
<dbReference type="InterPro" id="IPR039421">
    <property type="entry name" value="Type_1_exporter"/>
</dbReference>
<feature type="transmembrane region" description="Helical" evidence="7">
    <location>
        <begin position="126"/>
        <end position="145"/>
    </location>
</feature>
<evidence type="ECO:0000256" key="6">
    <source>
        <dbReference type="ARBA" id="ARBA00023136"/>
    </source>
</evidence>
<dbReference type="InterPro" id="IPR027417">
    <property type="entry name" value="P-loop_NTPase"/>
</dbReference>
<feature type="domain" description="ABC transmembrane type-1" evidence="9">
    <location>
        <begin position="20"/>
        <end position="295"/>
    </location>
</feature>
<evidence type="ECO:0000256" key="2">
    <source>
        <dbReference type="ARBA" id="ARBA00022692"/>
    </source>
</evidence>
<dbReference type="PROSITE" id="PS50929">
    <property type="entry name" value="ABC_TM1F"/>
    <property type="match status" value="1"/>
</dbReference>
<keyword evidence="6 7" id="KW-0472">Membrane</keyword>
<dbReference type="PANTHER" id="PTHR24221:SF654">
    <property type="entry name" value="ATP-BINDING CASSETTE SUB-FAMILY B MEMBER 6"/>
    <property type="match status" value="1"/>
</dbReference>
<feature type="transmembrane region" description="Helical" evidence="7">
    <location>
        <begin position="20"/>
        <end position="45"/>
    </location>
</feature>
<keyword evidence="2 7" id="KW-0812">Transmembrane</keyword>
<feature type="transmembrane region" description="Helical" evidence="7">
    <location>
        <begin position="271"/>
        <end position="296"/>
    </location>
</feature>
<dbReference type="InterPro" id="IPR017871">
    <property type="entry name" value="ABC_transporter-like_CS"/>
</dbReference>